<feature type="domain" description="Uracil-DNA glycosylase-like" evidence="8">
    <location>
        <begin position="35"/>
        <end position="181"/>
    </location>
</feature>
<dbReference type="SMART" id="SM00986">
    <property type="entry name" value="UDG"/>
    <property type="match status" value="1"/>
</dbReference>
<keyword evidence="3" id="KW-0227">DNA damage</keyword>
<dbReference type="CDD" id="cd10030">
    <property type="entry name" value="UDG-F4_TTUDGA_SPO1dp_like"/>
    <property type="match status" value="1"/>
</dbReference>
<dbReference type="EC" id="2.7.7.7" evidence="9"/>
<keyword evidence="5" id="KW-0408">Iron</keyword>
<evidence type="ECO:0000256" key="6">
    <source>
        <dbReference type="ARBA" id="ARBA00023014"/>
    </source>
</evidence>
<evidence type="ECO:0000256" key="3">
    <source>
        <dbReference type="ARBA" id="ARBA00022763"/>
    </source>
</evidence>
<keyword evidence="2" id="KW-0479">Metal-binding</keyword>
<dbReference type="Proteomes" id="UP000808914">
    <property type="component" value="Unassembled WGS sequence"/>
</dbReference>
<dbReference type="Gene3D" id="3.40.470.10">
    <property type="entry name" value="Uracil-DNA glycosylase-like domain"/>
    <property type="match status" value="1"/>
</dbReference>
<dbReference type="SMART" id="SM00987">
    <property type="entry name" value="UreE_C"/>
    <property type="match status" value="1"/>
</dbReference>
<dbReference type="EMBL" id="JAFBER010000026">
    <property type="protein sequence ID" value="MBM7646672.1"/>
    <property type="molecule type" value="Genomic_DNA"/>
</dbReference>
<keyword evidence="9" id="KW-0548">Nucleotidyltransferase</keyword>
<evidence type="ECO:0000313" key="10">
    <source>
        <dbReference type="Proteomes" id="UP000808914"/>
    </source>
</evidence>
<keyword evidence="9" id="KW-0808">Transferase</keyword>
<proteinExistence type="predicted"/>
<dbReference type="InterPro" id="IPR005122">
    <property type="entry name" value="Uracil-DNA_glycosylase-like"/>
</dbReference>
<dbReference type="InterPro" id="IPR051536">
    <property type="entry name" value="UDG_Type-4/5"/>
</dbReference>
<keyword evidence="1" id="KW-0004">4Fe-4S</keyword>
<dbReference type="RefSeq" id="WP_205004554.1">
    <property type="nucleotide sequence ID" value="NZ_JAFBER010000026.1"/>
</dbReference>
<name>A0ABS2Q5A0_9BACL</name>
<gene>
    <name evidence="9" type="ORF">JOD45_002905</name>
</gene>
<evidence type="ECO:0000256" key="5">
    <source>
        <dbReference type="ARBA" id="ARBA00023004"/>
    </source>
</evidence>
<organism evidence="9 10">
    <name type="scientific">Scopulibacillus daqui</name>
    <dbReference type="NCBI Taxonomy" id="1469162"/>
    <lineage>
        <taxon>Bacteria</taxon>
        <taxon>Bacillati</taxon>
        <taxon>Bacillota</taxon>
        <taxon>Bacilli</taxon>
        <taxon>Bacillales</taxon>
        <taxon>Sporolactobacillaceae</taxon>
        <taxon>Scopulibacillus</taxon>
    </lineage>
</organism>
<keyword evidence="6" id="KW-0411">Iron-sulfur</keyword>
<evidence type="ECO:0000313" key="9">
    <source>
        <dbReference type="EMBL" id="MBM7646672.1"/>
    </source>
</evidence>
<dbReference type="Pfam" id="PF03167">
    <property type="entry name" value="UDG"/>
    <property type="match status" value="1"/>
</dbReference>
<reference evidence="9 10" key="1">
    <citation type="submission" date="2021-01" db="EMBL/GenBank/DDBJ databases">
        <title>Genomic Encyclopedia of Type Strains, Phase IV (KMG-IV): sequencing the most valuable type-strain genomes for metagenomic binning, comparative biology and taxonomic classification.</title>
        <authorList>
            <person name="Goeker M."/>
        </authorList>
    </citation>
    <scope>NUCLEOTIDE SEQUENCE [LARGE SCALE GENOMIC DNA]</scope>
    <source>
        <strain evidence="9 10">DSM 28236</strain>
    </source>
</reference>
<evidence type="ECO:0000256" key="4">
    <source>
        <dbReference type="ARBA" id="ARBA00022801"/>
    </source>
</evidence>
<dbReference type="PANTHER" id="PTHR33693">
    <property type="entry name" value="TYPE-5 URACIL-DNA GLYCOSYLASE"/>
    <property type="match status" value="1"/>
</dbReference>
<dbReference type="PANTHER" id="PTHR33693:SF9">
    <property type="entry name" value="TYPE-4 URACIL-DNA GLYCOSYLASE"/>
    <property type="match status" value="1"/>
</dbReference>
<comment type="caution">
    <text evidence="9">The sequence shown here is derived from an EMBL/GenBank/DDBJ whole genome shotgun (WGS) entry which is preliminary data.</text>
</comment>
<accession>A0ABS2Q5A0</accession>
<keyword evidence="7" id="KW-0234">DNA repair</keyword>
<dbReference type="SUPFAM" id="SSF52141">
    <property type="entry name" value="Uracil-DNA glycosylase-like"/>
    <property type="match status" value="1"/>
</dbReference>
<dbReference type="GO" id="GO:0003887">
    <property type="term" value="F:DNA-directed DNA polymerase activity"/>
    <property type="evidence" value="ECO:0007669"/>
    <property type="project" value="UniProtKB-EC"/>
</dbReference>
<keyword evidence="4" id="KW-0378">Hydrolase</keyword>
<keyword evidence="10" id="KW-1185">Reference proteome</keyword>
<evidence type="ECO:0000256" key="7">
    <source>
        <dbReference type="ARBA" id="ARBA00023204"/>
    </source>
</evidence>
<evidence type="ECO:0000259" key="8">
    <source>
        <dbReference type="SMART" id="SM00986"/>
    </source>
</evidence>
<sequence length="192" mass="22308">MTECKFSILKEDPVPCEEKDCQKCELYKHGSRMVWGEGHPHAPLYILLDNPGEREDKEGRPYVCGTRQVLQRGLIEAGISLKHIYVTYILKRRPKRAYNKSQTRDKCIRHLEQQLLNGRPKAVVCLGNVSVQSFFRNPQAEVKNLRGAWHHVNGWKTAVSYHPLAVRRRPNLYAFFAEDLKLAREQTDKILK</sequence>
<evidence type="ECO:0000256" key="1">
    <source>
        <dbReference type="ARBA" id="ARBA00022485"/>
    </source>
</evidence>
<protein>
    <submittedName>
        <fullName evidence="9">DNA polymerase</fullName>
        <ecNumber evidence="9">2.7.7.7</ecNumber>
    </submittedName>
</protein>
<dbReference type="InterPro" id="IPR036895">
    <property type="entry name" value="Uracil-DNA_glycosylase-like_sf"/>
</dbReference>
<evidence type="ECO:0000256" key="2">
    <source>
        <dbReference type="ARBA" id="ARBA00022723"/>
    </source>
</evidence>